<dbReference type="CDD" id="cd06325">
    <property type="entry name" value="PBP1_ABC_unchar_transporter"/>
    <property type="match status" value="1"/>
</dbReference>
<sequence length="320" mass="34070">MKKILLVLIGLLLVGCAKTSEQPKESKEKVKVGVIQFAEHVALDRAREGFVEELKTLGVDADVEVVNVQADMGLIPTTAKKFEGQGVDLIYAIATPAAQGAQSAVGDIPIIFNAVTDPESAELVATNEKPGANVTGVSDYFSVDTQLSKFLELFPETKSIGILYSTGEVNSEAQIKQIKEFADKKGIEIVAQGLSSTNDVAQAITALVPKIDAYFAIQDNLASSAATTISKVLMENKIPSLAGEEGPVENGMLLTDGIDYNVLGQEAAKIAKKIIDGQKPADIPVVFLEDSTRVVNKTTTQALNMSDKKDLFEGAKEVSN</sequence>
<dbReference type="InterPro" id="IPR007487">
    <property type="entry name" value="ABC_transpt-TYRBP-like"/>
</dbReference>
<dbReference type="InterPro" id="IPR028082">
    <property type="entry name" value="Peripla_BP_I"/>
</dbReference>
<feature type="signal peptide" evidence="1">
    <location>
        <begin position="1"/>
        <end position="19"/>
    </location>
</feature>
<keyword evidence="1" id="KW-0732">Signal</keyword>
<proteinExistence type="predicted"/>
<dbReference type="AlphaFoldDB" id="A0A1W1VBU6"/>
<dbReference type="SUPFAM" id="SSF53822">
    <property type="entry name" value="Periplasmic binding protein-like I"/>
    <property type="match status" value="1"/>
</dbReference>
<accession>A0A1W1VBU6</accession>
<name>A0A1W1VBU6_PEPAS</name>
<evidence type="ECO:0000256" key="1">
    <source>
        <dbReference type="SAM" id="SignalP"/>
    </source>
</evidence>
<feature type="chain" id="PRO_5038816050" evidence="1">
    <location>
        <begin position="20"/>
        <end position="320"/>
    </location>
</feature>
<dbReference type="STRING" id="573058.SAMN00017477_1709"/>
<dbReference type="PANTHER" id="PTHR35271:SF1">
    <property type="entry name" value="ABC TRANSPORTER, SUBSTRATE-BINDING LIPOPROTEIN"/>
    <property type="match status" value="1"/>
</dbReference>
<evidence type="ECO:0000313" key="3">
    <source>
        <dbReference type="Proteomes" id="UP000192368"/>
    </source>
</evidence>
<keyword evidence="3" id="KW-1185">Reference proteome</keyword>
<dbReference type="Gene3D" id="3.40.50.2300">
    <property type="match status" value="2"/>
</dbReference>
<dbReference type="Proteomes" id="UP000192368">
    <property type="component" value="Unassembled WGS sequence"/>
</dbReference>
<protein>
    <submittedName>
        <fullName evidence="2">Putative ABC transport system substrate-binding protein</fullName>
    </submittedName>
</protein>
<dbReference type="PANTHER" id="PTHR35271">
    <property type="entry name" value="ABC TRANSPORTER, SUBSTRATE-BINDING LIPOPROTEIN-RELATED"/>
    <property type="match status" value="1"/>
</dbReference>
<gene>
    <name evidence="2" type="ORF">SAMN00017477_1709</name>
</gene>
<dbReference type="OrthoDB" id="9776955at2"/>
<dbReference type="RefSeq" id="WP_084231249.1">
    <property type="nucleotide sequence ID" value="NZ_FWWR01000011.1"/>
</dbReference>
<evidence type="ECO:0000313" key="2">
    <source>
        <dbReference type="EMBL" id="SMB90869.1"/>
    </source>
</evidence>
<dbReference type="Pfam" id="PF04392">
    <property type="entry name" value="ABC_sub_bind"/>
    <property type="match status" value="1"/>
</dbReference>
<reference evidence="3" key="1">
    <citation type="submission" date="2017-04" db="EMBL/GenBank/DDBJ databases">
        <authorList>
            <person name="Varghese N."/>
            <person name="Submissions S."/>
        </authorList>
    </citation>
    <scope>NUCLEOTIDE SEQUENCE [LARGE SCALE GENOMIC DNA]</scope>
    <source>
        <strain evidence="3">DSM 20463</strain>
    </source>
</reference>
<dbReference type="PROSITE" id="PS51257">
    <property type="entry name" value="PROKAR_LIPOPROTEIN"/>
    <property type="match status" value="1"/>
</dbReference>
<dbReference type="EMBL" id="FWWR01000011">
    <property type="protein sequence ID" value="SMB90869.1"/>
    <property type="molecule type" value="Genomic_DNA"/>
</dbReference>
<organism evidence="2 3">
    <name type="scientific">Peptoniphilus asaccharolyticus DSM 20463</name>
    <dbReference type="NCBI Taxonomy" id="573058"/>
    <lineage>
        <taxon>Bacteria</taxon>
        <taxon>Bacillati</taxon>
        <taxon>Bacillota</taxon>
        <taxon>Tissierellia</taxon>
        <taxon>Tissierellales</taxon>
        <taxon>Peptoniphilaceae</taxon>
        <taxon>Peptoniphilus</taxon>
    </lineage>
</organism>